<dbReference type="Proteomes" id="UP000004217">
    <property type="component" value="Unassembled WGS sequence"/>
</dbReference>
<accession>G2GNG6</accession>
<dbReference type="EMBL" id="AGBF01000292">
    <property type="protein sequence ID" value="EGX54949.1"/>
    <property type="molecule type" value="Genomic_DNA"/>
</dbReference>
<sequence>MGDQFRTDIDQLAAFTKDLQGAQDSLDQVRTALQSVRADQIGTPELDEACDTFQERWKYGNEQIKARIGKLTEGLKQNTESYREVETSLEESFRRAAAAGK</sequence>
<reference evidence="1 2" key="1">
    <citation type="submission" date="2011-08" db="EMBL/GenBank/DDBJ databases">
        <authorList>
            <person name="Lin Y."/>
            <person name="Hao X."/>
            <person name="Johnstone L."/>
            <person name="Miller S.J."/>
            <person name="Wei G."/>
            <person name="Rensing C."/>
        </authorList>
    </citation>
    <scope>NUCLEOTIDE SEQUENCE [LARGE SCALE GENOMIC DNA]</scope>
    <source>
        <strain evidence="1 2">K42</strain>
    </source>
</reference>
<dbReference type="SUPFAM" id="SSF140453">
    <property type="entry name" value="EsxAB dimer-like"/>
    <property type="match status" value="1"/>
</dbReference>
<dbReference type="AlphaFoldDB" id="G2GNG6"/>
<organism evidence="1 2">
    <name type="scientific">Streptomyces zinciresistens K42</name>
    <dbReference type="NCBI Taxonomy" id="700597"/>
    <lineage>
        <taxon>Bacteria</taxon>
        <taxon>Bacillati</taxon>
        <taxon>Actinomycetota</taxon>
        <taxon>Actinomycetes</taxon>
        <taxon>Kitasatosporales</taxon>
        <taxon>Streptomycetaceae</taxon>
        <taxon>Streptomyces</taxon>
    </lineage>
</organism>
<name>G2GNG6_9ACTN</name>
<proteinExistence type="predicted"/>
<evidence type="ECO:0000313" key="2">
    <source>
        <dbReference type="Proteomes" id="UP000004217"/>
    </source>
</evidence>
<dbReference type="RefSeq" id="WP_007504572.1">
    <property type="nucleotide sequence ID" value="NZ_AGBF01000292.1"/>
</dbReference>
<dbReference type="OrthoDB" id="4551929at2"/>
<dbReference type="Gene3D" id="1.10.287.1060">
    <property type="entry name" value="ESAT-6-like"/>
    <property type="match status" value="1"/>
</dbReference>
<protein>
    <submittedName>
        <fullName evidence="1">Uncharacterized protein</fullName>
    </submittedName>
</protein>
<dbReference type="InterPro" id="IPR036689">
    <property type="entry name" value="ESAT-6-like_sf"/>
</dbReference>
<comment type="caution">
    <text evidence="1">The sequence shown here is derived from an EMBL/GenBank/DDBJ whole genome shotgun (WGS) entry which is preliminary data.</text>
</comment>
<dbReference type="PATRIC" id="fig|700597.3.peg.6887"/>
<keyword evidence="2" id="KW-1185">Reference proteome</keyword>
<evidence type="ECO:0000313" key="1">
    <source>
        <dbReference type="EMBL" id="EGX54949.1"/>
    </source>
</evidence>
<gene>
    <name evidence="1" type="ORF">SZN_35357</name>
</gene>